<dbReference type="KEGG" id="fsn:GS03_01645"/>
<protein>
    <submittedName>
        <fullName evidence="2">Uncharacterized protein</fullName>
    </submittedName>
</protein>
<evidence type="ECO:0000256" key="1">
    <source>
        <dbReference type="SAM" id="Phobius"/>
    </source>
</evidence>
<keyword evidence="1" id="KW-0472">Membrane</keyword>
<gene>
    <name evidence="2" type="ORF">GS03_01645</name>
</gene>
<keyword evidence="1" id="KW-1133">Transmembrane helix</keyword>
<feature type="transmembrane region" description="Helical" evidence="1">
    <location>
        <begin position="12"/>
        <end position="30"/>
    </location>
</feature>
<name>A0A4P7PUV8_9FLAO</name>
<dbReference type="AlphaFoldDB" id="A0A4P7PUV8"/>
<evidence type="ECO:0000313" key="3">
    <source>
        <dbReference type="Proteomes" id="UP000296862"/>
    </source>
</evidence>
<dbReference type="EMBL" id="CP038810">
    <property type="protein sequence ID" value="QBZ98140.1"/>
    <property type="molecule type" value="Genomic_DNA"/>
</dbReference>
<reference evidence="2 3" key="1">
    <citation type="submission" date="2019-04" db="EMBL/GenBank/DDBJ databases">
        <title>Flavobacterium sp. GS03.</title>
        <authorList>
            <person name="Kim H."/>
        </authorList>
    </citation>
    <scope>NUCLEOTIDE SEQUENCE [LARGE SCALE GENOMIC DNA]</scope>
    <source>
        <strain evidence="2 3">GS03</strain>
    </source>
</reference>
<sequence>MNKVLSFFKESSSLKLIAISIGIAVLSYFIEKPLPSIFLGLRLFAFVLFVYAIIRYRK</sequence>
<proteinExistence type="predicted"/>
<feature type="transmembrane region" description="Helical" evidence="1">
    <location>
        <begin position="36"/>
        <end position="54"/>
    </location>
</feature>
<evidence type="ECO:0000313" key="2">
    <source>
        <dbReference type="EMBL" id="QBZ98140.1"/>
    </source>
</evidence>
<organism evidence="2 3">
    <name type="scientific">Flavobacterium sangjuense</name>
    <dbReference type="NCBI Taxonomy" id="2518177"/>
    <lineage>
        <taxon>Bacteria</taxon>
        <taxon>Pseudomonadati</taxon>
        <taxon>Bacteroidota</taxon>
        <taxon>Flavobacteriia</taxon>
        <taxon>Flavobacteriales</taxon>
        <taxon>Flavobacteriaceae</taxon>
        <taxon>Flavobacterium</taxon>
    </lineage>
</organism>
<accession>A0A4P7PUV8</accession>
<keyword evidence="3" id="KW-1185">Reference proteome</keyword>
<dbReference type="Proteomes" id="UP000296862">
    <property type="component" value="Chromosome"/>
</dbReference>
<keyword evidence="1" id="KW-0812">Transmembrane</keyword>